<feature type="compositionally biased region" description="Polar residues" evidence="6">
    <location>
        <begin position="1"/>
        <end position="18"/>
    </location>
</feature>
<feature type="transmembrane region" description="Helical" evidence="7">
    <location>
        <begin position="71"/>
        <end position="89"/>
    </location>
</feature>
<dbReference type="PROSITE" id="PS50850">
    <property type="entry name" value="MFS"/>
    <property type="match status" value="1"/>
</dbReference>
<dbReference type="Proteomes" id="UP001201262">
    <property type="component" value="Unassembled WGS sequence"/>
</dbReference>
<dbReference type="InterPro" id="IPR010573">
    <property type="entry name" value="MFS_Str1/Tri12-like"/>
</dbReference>
<dbReference type="PANTHER" id="PTHR23501">
    <property type="entry name" value="MAJOR FACILITATOR SUPERFAMILY"/>
    <property type="match status" value="1"/>
</dbReference>
<evidence type="ECO:0000256" key="5">
    <source>
        <dbReference type="ARBA" id="ARBA00023136"/>
    </source>
</evidence>
<gene>
    <name evidence="9" type="ORF">BGW36DRAFT_436257</name>
</gene>
<name>A0AAD4L6J3_9EURO</name>
<keyword evidence="4 7" id="KW-1133">Transmembrane helix</keyword>
<dbReference type="GO" id="GO:0005886">
    <property type="term" value="C:plasma membrane"/>
    <property type="evidence" value="ECO:0007669"/>
    <property type="project" value="TreeGrafter"/>
</dbReference>
<evidence type="ECO:0000256" key="6">
    <source>
        <dbReference type="SAM" id="MobiDB-lite"/>
    </source>
</evidence>
<feature type="domain" description="Major facilitator superfamily (MFS) profile" evidence="8">
    <location>
        <begin position="70"/>
        <end position="529"/>
    </location>
</feature>
<feature type="transmembrane region" description="Helical" evidence="7">
    <location>
        <begin position="370"/>
        <end position="395"/>
    </location>
</feature>
<keyword evidence="2" id="KW-0813">Transport</keyword>
<evidence type="ECO:0000256" key="3">
    <source>
        <dbReference type="ARBA" id="ARBA00022692"/>
    </source>
</evidence>
<protein>
    <submittedName>
        <fullName evidence="9">Major facilitator superfamily transporter</fullName>
    </submittedName>
</protein>
<feature type="transmembrane region" description="Helical" evidence="7">
    <location>
        <begin position="161"/>
        <end position="181"/>
    </location>
</feature>
<dbReference type="SUPFAM" id="SSF103473">
    <property type="entry name" value="MFS general substrate transporter"/>
    <property type="match status" value="1"/>
</dbReference>
<accession>A0AAD4L6J3</accession>
<feature type="region of interest" description="Disordered" evidence="6">
    <location>
        <begin position="1"/>
        <end position="23"/>
    </location>
</feature>
<sequence>MMDNQLETTKKLNGSKCNRNNDIEKDKVDANEFEHATSSESVDAVRYLNNSRAFKGDNSDGQISWNVRSRIAACALIAVYVGTQLPLYFIGGTLNFIAADIGGGEKISWLPVAFSLAIAATCPFVGYVEDVVGRREIALGGSILLCVGSAVIGSSRTLGQAIAGAAIGGIGSGVGEITALAGVSEIVPVNRRGIFLAGLTAAIIPFAPYMMYSQYFSTYTTWRWGLWIALIVNGTGGIFLALTYFPKRVSQSRLSKKEILGQVDYIGAFLSIVGLTLSLVALQSGGYTYPWKSSHVLCPLIIGILLIVAFFLWEWKGAKNPMVPREIFAGQGIVGLVFGIAFVSGMNFYAELNFLPLLYTNVFDPTPYAIGTKSLGVAFGTCLGAVLVNALLSIWKDHNRELLLFFCIIMTSFGGALSAVDPDRPALSVVLSTLLGFGVGGVLVPAQTIAITVTPDAFIATTVALAISIRVLGGSIGYSIYYNVFVNKLNEKLPLLIGEFAVEAGLPLASAKQFVVSFLTTPNFMSQVPGVTPAVIQAAEMGSRWAYSESLAYVWYVSVAFGVMSIVACLFLGNVRPYLTHRIAVELN</sequence>
<dbReference type="GO" id="GO:0022857">
    <property type="term" value="F:transmembrane transporter activity"/>
    <property type="evidence" value="ECO:0007669"/>
    <property type="project" value="InterPro"/>
</dbReference>
<evidence type="ECO:0000313" key="9">
    <source>
        <dbReference type="EMBL" id="KAH8706051.1"/>
    </source>
</evidence>
<dbReference type="InterPro" id="IPR036259">
    <property type="entry name" value="MFS_trans_sf"/>
</dbReference>
<feature type="transmembrane region" description="Helical" evidence="7">
    <location>
        <begin position="109"/>
        <end position="128"/>
    </location>
</feature>
<reference evidence="9" key="1">
    <citation type="submission" date="2021-12" db="EMBL/GenBank/DDBJ databases">
        <title>Convergent genome expansion in fungi linked to evolution of root-endophyte symbiosis.</title>
        <authorList>
            <consortium name="DOE Joint Genome Institute"/>
            <person name="Ke Y.-H."/>
            <person name="Bonito G."/>
            <person name="Liao H.-L."/>
            <person name="Looney B."/>
            <person name="Rojas-Flechas A."/>
            <person name="Nash J."/>
            <person name="Hameed K."/>
            <person name="Schadt C."/>
            <person name="Martin F."/>
            <person name="Crous P.W."/>
            <person name="Miettinen O."/>
            <person name="Magnuson J.K."/>
            <person name="Labbe J."/>
            <person name="Jacobson D."/>
            <person name="Doktycz M.J."/>
            <person name="Veneault-Fourrey C."/>
            <person name="Kuo A."/>
            <person name="Mondo S."/>
            <person name="Calhoun S."/>
            <person name="Riley R."/>
            <person name="Ohm R."/>
            <person name="LaButti K."/>
            <person name="Andreopoulos B."/>
            <person name="Pangilinan J."/>
            <person name="Nolan M."/>
            <person name="Tritt A."/>
            <person name="Clum A."/>
            <person name="Lipzen A."/>
            <person name="Daum C."/>
            <person name="Barry K."/>
            <person name="Grigoriev I.V."/>
            <person name="Vilgalys R."/>
        </authorList>
    </citation>
    <scope>NUCLEOTIDE SEQUENCE</scope>
    <source>
        <strain evidence="9">PMI_201</strain>
    </source>
</reference>
<dbReference type="Gene3D" id="1.20.1250.20">
    <property type="entry name" value="MFS general substrate transporter like domains"/>
    <property type="match status" value="2"/>
</dbReference>
<feature type="transmembrane region" description="Helical" evidence="7">
    <location>
        <begin position="294"/>
        <end position="315"/>
    </location>
</feature>
<feature type="transmembrane region" description="Helical" evidence="7">
    <location>
        <begin position="553"/>
        <end position="573"/>
    </location>
</feature>
<dbReference type="PANTHER" id="PTHR23501:SF109">
    <property type="entry name" value="MAJOR FACILITATOR SUPERFAMILY (MFS) PROFILE DOMAIN-CONTAINING PROTEIN-RELATED"/>
    <property type="match status" value="1"/>
</dbReference>
<keyword evidence="10" id="KW-1185">Reference proteome</keyword>
<evidence type="ECO:0000313" key="10">
    <source>
        <dbReference type="Proteomes" id="UP001201262"/>
    </source>
</evidence>
<evidence type="ECO:0000256" key="7">
    <source>
        <dbReference type="SAM" id="Phobius"/>
    </source>
</evidence>
<feature type="transmembrane region" description="Helical" evidence="7">
    <location>
        <begin position="327"/>
        <end position="350"/>
    </location>
</feature>
<evidence type="ECO:0000256" key="4">
    <source>
        <dbReference type="ARBA" id="ARBA00022989"/>
    </source>
</evidence>
<proteinExistence type="predicted"/>
<evidence type="ECO:0000259" key="8">
    <source>
        <dbReference type="PROSITE" id="PS50850"/>
    </source>
</evidence>
<feature type="transmembrane region" description="Helical" evidence="7">
    <location>
        <begin position="265"/>
        <end position="282"/>
    </location>
</feature>
<feature type="transmembrane region" description="Helical" evidence="7">
    <location>
        <begin position="402"/>
        <end position="420"/>
    </location>
</feature>
<comment type="subcellular location">
    <subcellularLocation>
        <location evidence="1">Membrane</location>
        <topology evidence="1">Multi-pass membrane protein</topology>
    </subcellularLocation>
</comment>
<dbReference type="AlphaFoldDB" id="A0AAD4L6J3"/>
<dbReference type="InterPro" id="IPR020846">
    <property type="entry name" value="MFS_dom"/>
</dbReference>
<dbReference type="Pfam" id="PF06609">
    <property type="entry name" value="TRI12"/>
    <property type="match status" value="1"/>
</dbReference>
<evidence type="ECO:0000256" key="1">
    <source>
        <dbReference type="ARBA" id="ARBA00004141"/>
    </source>
</evidence>
<keyword evidence="3 7" id="KW-0812">Transmembrane</keyword>
<dbReference type="GeneID" id="70251733"/>
<feature type="transmembrane region" description="Helical" evidence="7">
    <location>
        <begin position="137"/>
        <end position="155"/>
    </location>
</feature>
<feature type="transmembrane region" description="Helical" evidence="7">
    <location>
        <begin position="224"/>
        <end position="245"/>
    </location>
</feature>
<keyword evidence="5 7" id="KW-0472">Membrane</keyword>
<organism evidence="9 10">
    <name type="scientific">Talaromyces proteolyticus</name>
    <dbReference type="NCBI Taxonomy" id="1131652"/>
    <lineage>
        <taxon>Eukaryota</taxon>
        <taxon>Fungi</taxon>
        <taxon>Dikarya</taxon>
        <taxon>Ascomycota</taxon>
        <taxon>Pezizomycotina</taxon>
        <taxon>Eurotiomycetes</taxon>
        <taxon>Eurotiomycetidae</taxon>
        <taxon>Eurotiales</taxon>
        <taxon>Trichocomaceae</taxon>
        <taxon>Talaromyces</taxon>
        <taxon>Talaromyces sect. Bacilispori</taxon>
    </lineage>
</organism>
<dbReference type="RefSeq" id="XP_046078672.1">
    <property type="nucleotide sequence ID" value="XM_046221446.1"/>
</dbReference>
<dbReference type="EMBL" id="JAJTJA010000001">
    <property type="protein sequence ID" value="KAH8706051.1"/>
    <property type="molecule type" value="Genomic_DNA"/>
</dbReference>
<evidence type="ECO:0000256" key="2">
    <source>
        <dbReference type="ARBA" id="ARBA00022448"/>
    </source>
</evidence>
<feature type="transmembrane region" description="Helical" evidence="7">
    <location>
        <begin position="193"/>
        <end position="212"/>
    </location>
</feature>
<feature type="transmembrane region" description="Helical" evidence="7">
    <location>
        <begin position="458"/>
        <end position="481"/>
    </location>
</feature>
<comment type="caution">
    <text evidence="9">The sequence shown here is derived from an EMBL/GenBank/DDBJ whole genome shotgun (WGS) entry which is preliminary data.</text>
</comment>
<feature type="transmembrane region" description="Helical" evidence="7">
    <location>
        <begin position="426"/>
        <end position="446"/>
    </location>
</feature>